<comment type="caution">
    <text evidence="1">The sequence shown here is derived from an EMBL/GenBank/DDBJ whole genome shotgun (WGS) entry which is preliminary data.</text>
</comment>
<dbReference type="NCBIfam" id="NF045579">
    <property type="entry name" value="rhamnoside_JR"/>
    <property type="match status" value="1"/>
</dbReference>
<dbReference type="PANTHER" id="PTHR36848:SF2">
    <property type="entry name" value="SECRETED PROTEIN"/>
    <property type="match status" value="1"/>
</dbReference>
<name>A0ABT3CUH1_9BACT</name>
<dbReference type="SUPFAM" id="SSF49785">
    <property type="entry name" value="Galactose-binding domain-like"/>
    <property type="match status" value="1"/>
</dbReference>
<keyword evidence="1" id="KW-0378">Hydrolase</keyword>
<dbReference type="RefSeq" id="WP_264138175.1">
    <property type="nucleotide sequence ID" value="NZ_JAOYOD010000001.1"/>
</dbReference>
<accession>A0ABT3CUH1</accession>
<proteinExistence type="predicted"/>
<keyword evidence="2" id="KW-1185">Reference proteome</keyword>
<dbReference type="PANTHER" id="PTHR36848">
    <property type="entry name" value="DNA-BINDING PROTEIN (PUTATIVE SECRETED PROTEIN)-RELATED"/>
    <property type="match status" value="1"/>
</dbReference>
<evidence type="ECO:0000313" key="2">
    <source>
        <dbReference type="Proteomes" id="UP001300692"/>
    </source>
</evidence>
<organism evidence="1 2">
    <name type="scientific">Reichenbachiella ulvae</name>
    <dbReference type="NCBI Taxonomy" id="2980104"/>
    <lineage>
        <taxon>Bacteria</taxon>
        <taxon>Pseudomonadati</taxon>
        <taxon>Bacteroidota</taxon>
        <taxon>Cytophagia</taxon>
        <taxon>Cytophagales</taxon>
        <taxon>Reichenbachiellaceae</taxon>
        <taxon>Reichenbachiella</taxon>
    </lineage>
</organism>
<dbReference type="Gene3D" id="2.60.120.260">
    <property type="entry name" value="Galactose-binding domain-like"/>
    <property type="match status" value="1"/>
</dbReference>
<dbReference type="GO" id="GO:0016787">
    <property type="term" value="F:hydrolase activity"/>
    <property type="evidence" value="ECO:0007669"/>
    <property type="project" value="UniProtKB-KW"/>
</dbReference>
<dbReference type="Pfam" id="PF17132">
    <property type="entry name" value="Glyco_hydro_106"/>
    <property type="match status" value="2"/>
</dbReference>
<gene>
    <name evidence="1" type="ORF">N7U62_11790</name>
</gene>
<dbReference type="PROSITE" id="PS51257">
    <property type="entry name" value="PROKAR_LIPOPROTEIN"/>
    <property type="match status" value="1"/>
</dbReference>
<protein>
    <submittedName>
        <fullName evidence="1">Glycosyl hydrolase</fullName>
    </submittedName>
</protein>
<dbReference type="EMBL" id="JAOYOD010000001">
    <property type="protein sequence ID" value="MCV9387350.1"/>
    <property type="molecule type" value="Genomic_DNA"/>
</dbReference>
<reference evidence="1 2" key="1">
    <citation type="submission" date="2022-10" db="EMBL/GenBank/DDBJ databases">
        <title>Comparative genomics and taxonomic characterization of three novel marine species of genus Reichenbachiella exhibiting antioxidant and polysaccharide degradation activities.</title>
        <authorList>
            <person name="Muhammad N."/>
            <person name="Lee Y.-J."/>
            <person name="Ko J."/>
            <person name="Kim S.-G."/>
        </authorList>
    </citation>
    <scope>NUCLEOTIDE SEQUENCE [LARGE SCALE GENOMIC DNA]</scope>
    <source>
        <strain evidence="1 2">ABR2-5</strain>
    </source>
</reference>
<sequence length="928" mass="104787">MTRLQHIILFVLLLLASCTEREKPLAIDWPEVTAETKPWTRWWWHGSAVTKEGITSELESFKEVGFGGVEITPIFGVKGQEDQFIDFLSEEWVDMLVHTLEEAERLGLGVDMATGTGWPFGGPWIGENEAPRNVLHKTYVLKSGQSLKEKIQYIQQPMVRAVGDPVGIDQIKFPIAANDNLQELALDQVKFEKELPLICLMAYDQAGNTLNLTDRVKNGKLDWTAPDGEWQLYALFMGWHGKMVERAAPAGEGNVIDHFSKSAIQVYFSKFDSAFKDCDLGTLRAFFNDSYEVDDARGQADWTPEMFDAFQQLNGYDLRGYLPELLGQREGETSKRVLMDYRATVEQLISENFTNEWKSWSRQYDAIIRNQAHGSPANILDLYAQVDIPETEGTEILKIKFASSAANVNGKRLSSSESATWLNDHFQSSLADIRKNLERYLLGGVNHVFYHGTAYSPDDEVWPGWLFYAAIHANDRNTWWDDFSKLNEYIARIQSFMQNSQPDNDVLVYFPVYDRYAERGHGLLEHFDIRGNFYKSQVKLLGDTLLEKGVAFDLISDKQIANLKVDANQIVSQGNAYQAILIPKTTYIPVATMRKLLESANAGVKVLFHGDMPKDVPGLNDLEKRQQELLSLKEKMGATAAVASSLEELLTVVQLPVESMTQLGLQFNRKKYEGNTLYLIANWGEERIDQWVPMAKGAAHAYLFDPMTGEKGIAQTNGQSVYLQLAPGESCLVVCAETPFEGNSFSYYTEGETQKIKGEWEVVFTKGGPDLPESRTLSSLSSWTKFEDVKASRFSGTATYTTTFEKPAEKAAAYQIRLGKVHESAQVYLNGAYLETLIGPVYELTIPSEKLKETNELKVLVSNLMANRIKHMDESGQTYQRFYNINFPAHDAENRGEDKLFHADHWEAQPSGLLGPVELVELEEKTFN</sequence>
<dbReference type="Proteomes" id="UP001300692">
    <property type="component" value="Unassembled WGS sequence"/>
</dbReference>
<dbReference type="InterPro" id="IPR008979">
    <property type="entry name" value="Galactose-bd-like_sf"/>
</dbReference>
<evidence type="ECO:0000313" key="1">
    <source>
        <dbReference type="EMBL" id="MCV9387350.1"/>
    </source>
</evidence>
<dbReference type="InterPro" id="IPR053161">
    <property type="entry name" value="Ulvan_degrading_GH"/>
</dbReference>